<protein>
    <submittedName>
        <fullName evidence="2">Uncharacterized protein</fullName>
    </submittedName>
</protein>
<name>A0ABQ2FLE5_9DEIO</name>
<sequence length="754" mass="82746">MLKVFLLGHTYAHSGQRPVHLSTKAVALITYLVLEERVHHRDHMAALLWNHGDARQNLRVELARIRSAGIVGFPLGERLLTVHNSTTDLGVWEDGLKVCAEFSDDQVQTWLSGIRGIPLSGLDDLGGPEFRMWVDHQRQLIINRLAEGLEQAYRIYGRQRRAMAVGMVNARLQLLGCAALPPLPEHSDEVQFDRVETERLREIMRRAARSPQVLVLRGETGSGKSYEVRRLAQEAQALEIHCDAQSLHLSLAIIAQRIRPHLPDAVAERLAAAQGQVAPQGQVVAVAGALTHLTVPVVLDFDQAERASLELAGFIQLLVNTDTRALCVLSCREAEYAAGGKLIQQLRRVLPEDRSHLVQLGPLSVASVTDALKQLDPLQAPEVLEVQAVQLMQRTGGSPLLLREALSEDFPALTIHTRMDERLDSEIDSWPEDVRHGLEALSLLLTPVDQALVAELQVVPAEDATRFLTQAHACGALCEHRQGGVVVLQAGLRVEGHQAAVDSLFRDEHLRVRLASRLAAPRRVEMNRRLAQVFAPRHAGLARFYALRAGLTPPPDVPGVPGVPGPVISSVMRAPPPLPHVEPPAPNSTDQPPVTAEGYVLTVDRGWLRVLRRGRYGPAQTLTLRVPGAADEGGARTLSLIWRLDRFTGGFQFDPQEVPFPLGVWPGGPATVFTPYDQPDFEECGVPVGVRREVTVGRWMHHTLTVPVKPAAPWIELRFRSLDLILTVAGLSVGGRQVLPLTSGRAVNAGVQLR</sequence>
<organism evidence="2 3">
    <name type="scientific">Deinococcus radiotolerans</name>
    <dbReference type="NCBI Taxonomy" id="1309407"/>
    <lineage>
        <taxon>Bacteria</taxon>
        <taxon>Thermotogati</taxon>
        <taxon>Deinococcota</taxon>
        <taxon>Deinococci</taxon>
        <taxon>Deinococcales</taxon>
        <taxon>Deinococcaceae</taxon>
        <taxon>Deinococcus</taxon>
    </lineage>
</organism>
<accession>A0ABQ2FLE5</accession>
<comment type="caution">
    <text evidence="2">The sequence shown here is derived from an EMBL/GenBank/DDBJ whole genome shotgun (WGS) entry which is preliminary data.</text>
</comment>
<evidence type="ECO:0000256" key="1">
    <source>
        <dbReference type="SAM" id="MobiDB-lite"/>
    </source>
</evidence>
<dbReference type="EMBL" id="BMPE01000010">
    <property type="protein sequence ID" value="GGL09670.1"/>
    <property type="molecule type" value="Genomic_DNA"/>
</dbReference>
<keyword evidence="3" id="KW-1185">Reference proteome</keyword>
<evidence type="ECO:0000313" key="3">
    <source>
        <dbReference type="Proteomes" id="UP000604341"/>
    </source>
</evidence>
<reference evidence="3" key="1">
    <citation type="journal article" date="2019" name="Int. J. Syst. Evol. Microbiol.">
        <title>The Global Catalogue of Microorganisms (GCM) 10K type strain sequencing project: providing services to taxonomists for standard genome sequencing and annotation.</title>
        <authorList>
            <consortium name="The Broad Institute Genomics Platform"/>
            <consortium name="The Broad Institute Genome Sequencing Center for Infectious Disease"/>
            <person name="Wu L."/>
            <person name="Ma J."/>
        </authorList>
    </citation>
    <scope>NUCLEOTIDE SEQUENCE [LARGE SCALE GENOMIC DNA]</scope>
    <source>
        <strain evidence="3">JCM 19173</strain>
    </source>
</reference>
<feature type="region of interest" description="Disordered" evidence="1">
    <location>
        <begin position="575"/>
        <end position="594"/>
    </location>
</feature>
<feature type="compositionally biased region" description="Pro residues" evidence="1">
    <location>
        <begin position="575"/>
        <end position="586"/>
    </location>
</feature>
<dbReference type="Proteomes" id="UP000604341">
    <property type="component" value="Unassembled WGS sequence"/>
</dbReference>
<proteinExistence type="predicted"/>
<dbReference type="InterPro" id="IPR027417">
    <property type="entry name" value="P-loop_NTPase"/>
</dbReference>
<evidence type="ECO:0000313" key="2">
    <source>
        <dbReference type="EMBL" id="GGL09670.1"/>
    </source>
</evidence>
<gene>
    <name evidence="2" type="ORF">GCM10010844_30450</name>
</gene>
<dbReference type="SUPFAM" id="SSF52540">
    <property type="entry name" value="P-loop containing nucleoside triphosphate hydrolases"/>
    <property type="match status" value="1"/>
</dbReference>
<dbReference type="RefSeq" id="WP_189069837.1">
    <property type="nucleotide sequence ID" value="NZ_BMPE01000010.1"/>
</dbReference>